<comment type="caution">
    <text evidence="2">The sequence shown here is derived from an EMBL/GenBank/DDBJ whole genome shotgun (WGS) entry which is preliminary data.</text>
</comment>
<dbReference type="GO" id="GO:0005524">
    <property type="term" value="F:ATP binding"/>
    <property type="evidence" value="ECO:0007669"/>
    <property type="project" value="UniProtKB-KW"/>
</dbReference>
<accession>A0A5C5XGN4</accession>
<dbReference type="PANTHER" id="PTHR43581">
    <property type="entry name" value="ATP/GTP PHOSPHATASE"/>
    <property type="match status" value="1"/>
</dbReference>
<dbReference type="SUPFAM" id="SSF52540">
    <property type="entry name" value="P-loop containing nucleoside triphosphate hydrolases"/>
    <property type="match status" value="1"/>
</dbReference>
<evidence type="ECO:0000259" key="1">
    <source>
        <dbReference type="Pfam" id="PF13304"/>
    </source>
</evidence>
<sequence>MVADNVLKRIVFKKYKALRNFRLDIRSMNVLVGPNNCGKSTVLSALRVLAAGLSKARSRNPEVLDSSKGPSRGYQLANADLPIITGNIHTDLQDTDTSIEFEFQNSTSIEIEFPESGGCMMFARNCDKIPTSVSAFKKAFPFVVDHIPTLGPLDPEERPLEKVTVRRNLNSHRASANFRNYWYHHGKDFALFANKLHETWPSMEIEFPYLDFGSHASAIFMTCKENRMSREVFWAGFGFQVWCQLLTHLIRTRNSDLVVVDEPEIYLHADLQRQLIHILREMGPNFVIATHSSEILSETEPNEVVIIDKESSSGRRIRKAAQVQDALDVLGSGHNLILARIARSKRVCFVEGTDSRMLRMFARTLSKNELASSDQIIFIPIGGFSGWPRIDAYKWAFEQSVGEKMIFGVVLDRDFRSNEEIQEIENQLSDKLNFVHIHKRKEIENYFLVPSVLKRFVDKISGNEDDFLKIIDSLSNEVRSDLMAKYSACHSTYFQKSGIDPVTSITESNKRFESMWNTLETRMNIVSGKKFLSIVNREIQNKHNKTISPSKIINSMKLHEIPEDMVLLINKLEEFRTSAHLKKRMK</sequence>
<dbReference type="Proteomes" id="UP000316095">
    <property type="component" value="Unassembled WGS sequence"/>
</dbReference>
<dbReference type="OrthoDB" id="267455at2"/>
<proteinExistence type="predicted"/>
<dbReference type="GO" id="GO:0016887">
    <property type="term" value="F:ATP hydrolysis activity"/>
    <property type="evidence" value="ECO:0007669"/>
    <property type="project" value="InterPro"/>
</dbReference>
<evidence type="ECO:0000313" key="2">
    <source>
        <dbReference type="EMBL" id="TWT62326.1"/>
    </source>
</evidence>
<dbReference type="AlphaFoldDB" id="A0A5C5XGN4"/>
<dbReference type="Pfam" id="PF13304">
    <property type="entry name" value="AAA_21"/>
    <property type="match status" value="1"/>
</dbReference>
<dbReference type="InterPro" id="IPR027417">
    <property type="entry name" value="P-loop_NTPase"/>
</dbReference>
<dbReference type="InterPro" id="IPR003959">
    <property type="entry name" value="ATPase_AAA_core"/>
</dbReference>
<dbReference type="PANTHER" id="PTHR43581:SF4">
    <property type="entry name" value="ATP_GTP PHOSPHATASE"/>
    <property type="match status" value="1"/>
</dbReference>
<organism evidence="2 3">
    <name type="scientific">Rubinisphaera italica</name>
    <dbReference type="NCBI Taxonomy" id="2527969"/>
    <lineage>
        <taxon>Bacteria</taxon>
        <taxon>Pseudomonadati</taxon>
        <taxon>Planctomycetota</taxon>
        <taxon>Planctomycetia</taxon>
        <taxon>Planctomycetales</taxon>
        <taxon>Planctomycetaceae</taxon>
        <taxon>Rubinisphaera</taxon>
    </lineage>
</organism>
<reference evidence="2 3" key="1">
    <citation type="submission" date="2019-02" db="EMBL/GenBank/DDBJ databases">
        <title>Deep-cultivation of Planctomycetes and their phenomic and genomic characterization uncovers novel biology.</title>
        <authorList>
            <person name="Wiegand S."/>
            <person name="Jogler M."/>
            <person name="Boedeker C."/>
            <person name="Pinto D."/>
            <person name="Vollmers J."/>
            <person name="Rivas-Marin E."/>
            <person name="Kohn T."/>
            <person name="Peeters S.H."/>
            <person name="Heuer A."/>
            <person name="Rast P."/>
            <person name="Oberbeckmann S."/>
            <person name="Bunk B."/>
            <person name="Jeske O."/>
            <person name="Meyerdierks A."/>
            <person name="Storesund J.E."/>
            <person name="Kallscheuer N."/>
            <person name="Luecker S."/>
            <person name="Lage O.M."/>
            <person name="Pohl T."/>
            <person name="Merkel B.J."/>
            <person name="Hornburger P."/>
            <person name="Mueller R.-W."/>
            <person name="Bruemmer F."/>
            <person name="Labrenz M."/>
            <person name="Spormann A.M."/>
            <person name="Op Den Camp H."/>
            <person name="Overmann J."/>
            <person name="Amann R."/>
            <person name="Jetten M.S.M."/>
            <person name="Mascher T."/>
            <person name="Medema M.H."/>
            <person name="Devos D.P."/>
            <person name="Kaster A.-K."/>
            <person name="Ovreas L."/>
            <person name="Rohde M."/>
            <person name="Galperin M.Y."/>
            <person name="Jogler C."/>
        </authorList>
    </citation>
    <scope>NUCLEOTIDE SEQUENCE [LARGE SCALE GENOMIC DNA]</scope>
    <source>
        <strain evidence="2 3">Pan54</strain>
    </source>
</reference>
<dbReference type="EMBL" id="SJPG01000001">
    <property type="protein sequence ID" value="TWT62326.1"/>
    <property type="molecule type" value="Genomic_DNA"/>
</dbReference>
<name>A0A5C5XGN4_9PLAN</name>
<keyword evidence="2" id="KW-0067">ATP-binding</keyword>
<gene>
    <name evidence="2" type="ORF">Pan54_30670</name>
</gene>
<dbReference type="Gene3D" id="3.40.50.300">
    <property type="entry name" value="P-loop containing nucleotide triphosphate hydrolases"/>
    <property type="match status" value="2"/>
</dbReference>
<keyword evidence="3" id="KW-1185">Reference proteome</keyword>
<protein>
    <submittedName>
        <fullName evidence="2">Iron-dicitrate transporter ATP-binding subunit</fullName>
    </submittedName>
</protein>
<dbReference type="InterPro" id="IPR051396">
    <property type="entry name" value="Bact_Antivir_Def_Nuclease"/>
</dbReference>
<dbReference type="RefSeq" id="WP_146504197.1">
    <property type="nucleotide sequence ID" value="NZ_SJPG01000001.1"/>
</dbReference>
<keyword evidence="2" id="KW-0547">Nucleotide-binding</keyword>
<feature type="domain" description="ATPase AAA-type core" evidence="1">
    <location>
        <begin position="28"/>
        <end position="297"/>
    </location>
</feature>
<evidence type="ECO:0000313" key="3">
    <source>
        <dbReference type="Proteomes" id="UP000316095"/>
    </source>
</evidence>